<evidence type="ECO:0000313" key="1">
    <source>
        <dbReference type="EMBL" id="KZD71192.1"/>
    </source>
</evidence>
<dbReference type="Proteomes" id="UP000076482">
    <property type="component" value="Unassembled WGS sequence"/>
</dbReference>
<accession>A0A162PD40</accession>
<dbReference type="AlphaFoldDB" id="A0A162PD40"/>
<comment type="caution">
    <text evidence="1">The sequence shown here is derived from an EMBL/GenBank/DDBJ whole genome shotgun (WGS) entry which is preliminary data.</text>
</comment>
<dbReference type="RefSeq" id="WP_161940829.1">
    <property type="nucleotide sequence ID" value="NZ_LJKE01000020.1"/>
</dbReference>
<protein>
    <submittedName>
        <fullName evidence="1">Uncharacterized protein</fullName>
    </submittedName>
</protein>
<name>A0A162PD40_BACCE</name>
<evidence type="ECO:0000313" key="2">
    <source>
        <dbReference type="Proteomes" id="UP000076482"/>
    </source>
</evidence>
<dbReference type="EMBL" id="LJKE01000020">
    <property type="protein sequence ID" value="KZD71192.1"/>
    <property type="molecule type" value="Genomic_DNA"/>
</dbReference>
<gene>
    <name evidence="1" type="ORF">B4088_0922</name>
</gene>
<reference evidence="1 2" key="1">
    <citation type="submission" date="2015-09" db="EMBL/GenBank/DDBJ databases">
        <title>Bacillus cereus food isolates.</title>
        <authorList>
            <person name="Boekhorst J."/>
        </authorList>
    </citation>
    <scope>NUCLEOTIDE SEQUENCE [LARGE SCALE GENOMIC DNA]</scope>
    <source>
        <strain evidence="1 2">B4088</strain>
    </source>
</reference>
<organism evidence="1 2">
    <name type="scientific">Bacillus cereus</name>
    <dbReference type="NCBI Taxonomy" id="1396"/>
    <lineage>
        <taxon>Bacteria</taxon>
        <taxon>Bacillati</taxon>
        <taxon>Bacillota</taxon>
        <taxon>Bacilli</taxon>
        <taxon>Bacillales</taxon>
        <taxon>Bacillaceae</taxon>
        <taxon>Bacillus</taxon>
        <taxon>Bacillus cereus group</taxon>
    </lineage>
</organism>
<sequence>MTKERVEISKLNADLTQSEIVDILKDLGFDVQKTPESQQTSEEESIVVTTCC</sequence>
<proteinExistence type="predicted"/>
<dbReference type="PATRIC" id="fig|1396.535.peg.991"/>